<organism evidence="7 8">
    <name type="scientific">Acorus calamus</name>
    <name type="common">Sweet flag</name>
    <dbReference type="NCBI Taxonomy" id="4465"/>
    <lineage>
        <taxon>Eukaryota</taxon>
        <taxon>Viridiplantae</taxon>
        <taxon>Streptophyta</taxon>
        <taxon>Embryophyta</taxon>
        <taxon>Tracheophyta</taxon>
        <taxon>Spermatophyta</taxon>
        <taxon>Magnoliopsida</taxon>
        <taxon>Liliopsida</taxon>
        <taxon>Acoraceae</taxon>
        <taxon>Acorus</taxon>
    </lineage>
</organism>
<dbReference type="AlphaFoldDB" id="A0AAV9FNG5"/>
<dbReference type="EMBL" id="JAUJYO010000001">
    <property type="protein sequence ID" value="KAK1326274.1"/>
    <property type="molecule type" value="Genomic_DNA"/>
</dbReference>
<evidence type="ECO:0000256" key="6">
    <source>
        <dbReference type="SAM" id="MobiDB-lite"/>
    </source>
</evidence>
<dbReference type="GO" id="GO:0005739">
    <property type="term" value="C:mitochondrion"/>
    <property type="evidence" value="ECO:0007669"/>
    <property type="project" value="TreeGrafter"/>
</dbReference>
<dbReference type="CDD" id="cd02440">
    <property type="entry name" value="AdoMet_MTases"/>
    <property type="match status" value="1"/>
</dbReference>
<reference evidence="7" key="2">
    <citation type="submission" date="2023-06" db="EMBL/GenBank/DDBJ databases">
        <authorList>
            <person name="Ma L."/>
            <person name="Liu K.-W."/>
            <person name="Li Z."/>
            <person name="Hsiao Y.-Y."/>
            <person name="Qi Y."/>
            <person name="Fu T."/>
            <person name="Tang G."/>
            <person name="Zhang D."/>
            <person name="Sun W.-H."/>
            <person name="Liu D.-K."/>
            <person name="Li Y."/>
            <person name="Chen G.-Z."/>
            <person name="Liu X.-D."/>
            <person name="Liao X.-Y."/>
            <person name="Jiang Y.-T."/>
            <person name="Yu X."/>
            <person name="Hao Y."/>
            <person name="Huang J."/>
            <person name="Zhao X.-W."/>
            <person name="Ke S."/>
            <person name="Chen Y.-Y."/>
            <person name="Wu W.-L."/>
            <person name="Hsu J.-L."/>
            <person name="Lin Y.-F."/>
            <person name="Huang M.-D."/>
            <person name="Li C.-Y."/>
            <person name="Huang L."/>
            <person name="Wang Z.-W."/>
            <person name="Zhao X."/>
            <person name="Zhong W.-Y."/>
            <person name="Peng D.-H."/>
            <person name="Ahmad S."/>
            <person name="Lan S."/>
            <person name="Zhang J.-S."/>
            <person name="Tsai W.-C."/>
            <person name="Van De Peer Y."/>
            <person name="Liu Z.-J."/>
        </authorList>
    </citation>
    <scope>NUCLEOTIDE SEQUENCE</scope>
    <source>
        <strain evidence="7">CP</strain>
        <tissue evidence="7">Leaves</tissue>
    </source>
</reference>
<evidence type="ECO:0000256" key="5">
    <source>
        <dbReference type="ARBA" id="ARBA00042266"/>
    </source>
</evidence>
<accession>A0AAV9FNG5</accession>
<comment type="similarity">
    <text evidence="3">Belongs to the methyltransferase superfamily. ETFBKMT family.</text>
</comment>
<gene>
    <name evidence="7" type="ORF">QJS10_CPA01g00582</name>
</gene>
<dbReference type="InterPro" id="IPR050078">
    <property type="entry name" value="Ribosomal_L11_MeTrfase_PrmA"/>
</dbReference>
<dbReference type="InterPro" id="IPR029063">
    <property type="entry name" value="SAM-dependent_MTases_sf"/>
</dbReference>
<evidence type="ECO:0000313" key="8">
    <source>
        <dbReference type="Proteomes" id="UP001180020"/>
    </source>
</evidence>
<dbReference type="PANTHER" id="PTHR43648">
    <property type="entry name" value="ELECTRON TRANSFER FLAVOPROTEIN BETA SUBUNIT LYSINE METHYLTRANSFERASE"/>
    <property type="match status" value="1"/>
</dbReference>
<proteinExistence type="inferred from homology"/>
<keyword evidence="2" id="KW-0808">Transferase</keyword>
<feature type="region of interest" description="Disordered" evidence="6">
    <location>
        <begin position="288"/>
        <end position="320"/>
    </location>
</feature>
<comment type="caution">
    <text evidence="7">The sequence shown here is derived from an EMBL/GenBank/DDBJ whole genome shotgun (WGS) entry which is preliminary data.</text>
</comment>
<dbReference type="SUPFAM" id="SSF53335">
    <property type="entry name" value="S-adenosyl-L-methionine-dependent methyltransferases"/>
    <property type="match status" value="1"/>
</dbReference>
<dbReference type="Proteomes" id="UP001180020">
    <property type="component" value="Unassembled WGS sequence"/>
</dbReference>
<reference evidence="7" key="1">
    <citation type="journal article" date="2023" name="Nat. Commun.">
        <title>Diploid and tetraploid genomes of Acorus and the evolution of monocots.</title>
        <authorList>
            <person name="Ma L."/>
            <person name="Liu K.W."/>
            <person name="Li Z."/>
            <person name="Hsiao Y.Y."/>
            <person name="Qi Y."/>
            <person name="Fu T."/>
            <person name="Tang G.D."/>
            <person name="Zhang D."/>
            <person name="Sun W.H."/>
            <person name="Liu D.K."/>
            <person name="Li Y."/>
            <person name="Chen G.Z."/>
            <person name="Liu X.D."/>
            <person name="Liao X.Y."/>
            <person name="Jiang Y.T."/>
            <person name="Yu X."/>
            <person name="Hao Y."/>
            <person name="Huang J."/>
            <person name="Zhao X.W."/>
            <person name="Ke S."/>
            <person name="Chen Y.Y."/>
            <person name="Wu W.L."/>
            <person name="Hsu J.L."/>
            <person name="Lin Y.F."/>
            <person name="Huang M.D."/>
            <person name="Li C.Y."/>
            <person name="Huang L."/>
            <person name="Wang Z.W."/>
            <person name="Zhao X."/>
            <person name="Zhong W.Y."/>
            <person name="Peng D.H."/>
            <person name="Ahmad S."/>
            <person name="Lan S."/>
            <person name="Zhang J.S."/>
            <person name="Tsai W.C."/>
            <person name="Van de Peer Y."/>
            <person name="Liu Z.J."/>
        </authorList>
    </citation>
    <scope>NUCLEOTIDE SEQUENCE</scope>
    <source>
        <strain evidence="7">CP</strain>
    </source>
</reference>
<dbReference type="GO" id="GO:0016279">
    <property type="term" value="F:protein-lysine N-methyltransferase activity"/>
    <property type="evidence" value="ECO:0007669"/>
    <property type="project" value="TreeGrafter"/>
</dbReference>
<dbReference type="GO" id="GO:0032259">
    <property type="term" value="P:methylation"/>
    <property type="evidence" value="ECO:0007669"/>
    <property type="project" value="UniProtKB-KW"/>
</dbReference>
<feature type="compositionally biased region" description="Polar residues" evidence="6">
    <location>
        <begin position="307"/>
        <end position="320"/>
    </location>
</feature>
<sequence>MENHPAIQMIVLKLFINHWTGKIAPYKDPHAKNIILNPGLAFGTGDHPTTKLCLLLLNESIKGGECILDYGTGSGILGIAALKLGAAFSVGVDIDPQAITSAHQNIVLNKIEPDKMQLYLVSHQGAPISPDGGTCNDKEEPSSCSPGLNIGRGKFDIVIANILLNPLVDLAKDIVAYAKPGAIIGLSGIITDQVPQVEKHYSQFLDGIRVSEMDGWPPPTCPEGTKRSRTCLWPPEHSPDLRRNMTSLTRMCSIVSAPPSHIGQRKESLSTNHIPSEQIIHDGVWGHQTTASETPPRESQHAGYQANYVSTITSSSHKLR</sequence>
<keyword evidence="8" id="KW-1185">Reference proteome</keyword>
<dbReference type="Gene3D" id="3.40.50.150">
    <property type="entry name" value="Vaccinia Virus protein VP39"/>
    <property type="match status" value="1"/>
</dbReference>
<evidence type="ECO:0000256" key="1">
    <source>
        <dbReference type="ARBA" id="ARBA00022603"/>
    </source>
</evidence>
<keyword evidence="1" id="KW-0489">Methyltransferase</keyword>
<dbReference type="Pfam" id="PF06325">
    <property type="entry name" value="PrmA"/>
    <property type="match status" value="1"/>
</dbReference>
<dbReference type="PANTHER" id="PTHR43648:SF1">
    <property type="entry name" value="ELECTRON TRANSFER FLAVOPROTEIN BETA SUBUNIT LYSINE METHYLTRANSFERASE"/>
    <property type="match status" value="1"/>
</dbReference>
<evidence type="ECO:0000256" key="3">
    <source>
        <dbReference type="ARBA" id="ARBA00037932"/>
    </source>
</evidence>
<protein>
    <recommendedName>
        <fullName evidence="5">ETFB lysine methyltransferase</fullName>
    </recommendedName>
    <alternativeName>
        <fullName evidence="4">Protein N-lysine methyltransferase METTL20</fullName>
    </alternativeName>
</protein>
<evidence type="ECO:0000256" key="4">
    <source>
        <dbReference type="ARBA" id="ARBA00041867"/>
    </source>
</evidence>
<name>A0AAV9FNG5_ACOCL</name>
<evidence type="ECO:0000313" key="7">
    <source>
        <dbReference type="EMBL" id="KAK1326274.1"/>
    </source>
</evidence>
<evidence type="ECO:0000256" key="2">
    <source>
        <dbReference type="ARBA" id="ARBA00022679"/>
    </source>
</evidence>